<sequence length="121" mass="13348">MHALDVLGDPVRRRILELLADGERPAGDVVDAIGAEFGITQPAVSRHLRILREQGFANARPAGARRLYALDHDGVDRAAAAVERYRVQWGRTLDALHTEVARGARDRRRAATTSHPGKERP</sequence>
<evidence type="ECO:0000256" key="1">
    <source>
        <dbReference type="ARBA" id="ARBA00023015"/>
    </source>
</evidence>
<dbReference type="InterPro" id="IPR051081">
    <property type="entry name" value="HTH_MetalResp_TranReg"/>
</dbReference>
<name>A0ABY4C2W4_9MICO</name>
<keyword evidence="3" id="KW-0804">Transcription</keyword>
<evidence type="ECO:0000256" key="2">
    <source>
        <dbReference type="ARBA" id="ARBA00023125"/>
    </source>
</evidence>
<dbReference type="SUPFAM" id="SSF46785">
    <property type="entry name" value="Winged helix' DNA-binding domain"/>
    <property type="match status" value="1"/>
</dbReference>
<dbReference type="NCBIfam" id="NF033788">
    <property type="entry name" value="HTH_metalloreg"/>
    <property type="match status" value="1"/>
</dbReference>
<feature type="region of interest" description="Disordered" evidence="4">
    <location>
        <begin position="100"/>
        <end position="121"/>
    </location>
</feature>
<evidence type="ECO:0000256" key="3">
    <source>
        <dbReference type="ARBA" id="ARBA00023163"/>
    </source>
</evidence>
<dbReference type="Pfam" id="PF01022">
    <property type="entry name" value="HTH_5"/>
    <property type="match status" value="1"/>
</dbReference>
<dbReference type="EMBL" id="CP094528">
    <property type="protein sequence ID" value="UOE45818.1"/>
    <property type="molecule type" value="Genomic_DNA"/>
</dbReference>
<gene>
    <name evidence="6" type="ORF">MTO99_08775</name>
</gene>
<proteinExistence type="predicted"/>
<reference evidence="6 7" key="1">
    <citation type="submission" date="2022-03" db="EMBL/GenBank/DDBJ databases">
        <title>Mucilaginibacter sp. isolated from the gut of Protaetia brevitarsis seulensis larvae.</title>
        <authorList>
            <person name="Won M."/>
            <person name="Kim S.-J."/>
            <person name="Kwon S.-W."/>
        </authorList>
    </citation>
    <scope>NUCLEOTIDE SEQUENCE [LARGE SCALE GENOMIC DNA]</scope>
    <source>
        <strain evidence="6 7">CFWR-12</strain>
    </source>
</reference>
<dbReference type="SMART" id="SM00418">
    <property type="entry name" value="HTH_ARSR"/>
    <property type="match status" value="1"/>
</dbReference>
<dbReference type="PRINTS" id="PR00778">
    <property type="entry name" value="HTHARSR"/>
</dbReference>
<dbReference type="PANTHER" id="PTHR33154:SF33">
    <property type="entry name" value="TRANSCRIPTIONAL REPRESSOR SDPR"/>
    <property type="match status" value="1"/>
</dbReference>
<evidence type="ECO:0000313" key="7">
    <source>
        <dbReference type="Proteomes" id="UP000832097"/>
    </source>
</evidence>
<evidence type="ECO:0000313" key="6">
    <source>
        <dbReference type="EMBL" id="UOE45818.1"/>
    </source>
</evidence>
<dbReference type="InterPro" id="IPR036388">
    <property type="entry name" value="WH-like_DNA-bd_sf"/>
</dbReference>
<accession>A0ABY4C2W4</accession>
<dbReference type="CDD" id="cd00090">
    <property type="entry name" value="HTH_ARSR"/>
    <property type="match status" value="1"/>
</dbReference>
<evidence type="ECO:0000256" key="4">
    <source>
        <dbReference type="SAM" id="MobiDB-lite"/>
    </source>
</evidence>
<keyword evidence="7" id="KW-1185">Reference proteome</keyword>
<dbReference type="Gene3D" id="1.10.10.10">
    <property type="entry name" value="Winged helix-like DNA-binding domain superfamily/Winged helix DNA-binding domain"/>
    <property type="match status" value="1"/>
</dbReference>
<dbReference type="InterPro" id="IPR001845">
    <property type="entry name" value="HTH_ArsR_DNA-bd_dom"/>
</dbReference>
<feature type="domain" description="HTH arsR-type" evidence="5">
    <location>
        <begin position="1"/>
        <end position="90"/>
    </location>
</feature>
<evidence type="ECO:0000259" key="5">
    <source>
        <dbReference type="PROSITE" id="PS50987"/>
    </source>
</evidence>
<protein>
    <submittedName>
        <fullName evidence="6">Metalloregulator ArsR/SmtB family transcription factor</fullName>
    </submittedName>
</protein>
<organism evidence="6 7">
    <name type="scientific">Agromyces larvae</name>
    <dbReference type="NCBI Taxonomy" id="2929802"/>
    <lineage>
        <taxon>Bacteria</taxon>
        <taxon>Bacillati</taxon>
        <taxon>Actinomycetota</taxon>
        <taxon>Actinomycetes</taxon>
        <taxon>Micrococcales</taxon>
        <taxon>Microbacteriaceae</taxon>
        <taxon>Agromyces</taxon>
    </lineage>
</organism>
<dbReference type="PROSITE" id="PS50987">
    <property type="entry name" value="HTH_ARSR_2"/>
    <property type="match status" value="1"/>
</dbReference>
<keyword evidence="2" id="KW-0238">DNA-binding</keyword>
<dbReference type="InterPro" id="IPR011991">
    <property type="entry name" value="ArsR-like_HTH"/>
</dbReference>
<keyword evidence="1" id="KW-0805">Transcription regulation</keyword>
<dbReference type="Proteomes" id="UP000832097">
    <property type="component" value="Chromosome"/>
</dbReference>
<dbReference type="RefSeq" id="WP_243558453.1">
    <property type="nucleotide sequence ID" value="NZ_CP094528.1"/>
</dbReference>
<dbReference type="PANTHER" id="PTHR33154">
    <property type="entry name" value="TRANSCRIPTIONAL REGULATOR, ARSR FAMILY"/>
    <property type="match status" value="1"/>
</dbReference>
<dbReference type="InterPro" id="IPR036390">
    <property type="entry name" value="WH_DNA-bd_sf"/>
</dbReference>